<dbReference type="OrthoDB" id="9776839at2"/>
<dbReference type="PANTHER" id="PTHR42949:SF3">
    <property type="entry name" value="ANAEROBIC GLYCEROL-3-PHOSPHATE DEHYDROGENASE SUBUNIT B"/>
    <property type="match status" value="1"/>
</dbReference>
<gene>
    <name evidence="3" type="ORF">SAMN05661086_02906</name>
</gene>
<sequence length="528" mass="56770">MKRIELIVIGAGPAGLSAAIEAAKTGMEVVVFDENAKPGGQLFKQIHKFFGSKEHRAKVRGYKIGQELLEEANKAGVNVILNATVIGIFENKEITVMAEDRIVHYKADYLIVATGASENMVPFEGWTLPGVIGAGAAQTLINLHGVKPGNKILMLGSGNVGLVVSYQLLQAGCEVVALVDAAKRVGGYGVHAAKVARCGVPFYLSHTIVKAEGEECVNKVTIAEVDESWHTISGTEKQFEVDTICMAVGLSPMSQLLKAAGCMMIEDNKRGGVVPKTDSYGQTSIKGIYASGDVSGIEEASSAMIEGRISGIAAAKDAGYLSETLFQEKVNSYHKAIDCLRQGMFAPENRGRTDLTSTEEGVLISQSLLTKGYVDETEIYRYPGVRTGIKGVHPVIECTQNIPCNPCQDACQRHCIKIGNSITSLPVVDETEICSGCGMCVAFCSGQAIFLVNEEYDENYATVTLPYEFLPLPKKGDQGKAFDRSGTEVCDAEVVEVRSAKVMDHTNLVTIKVSKDMAMKARFYKAIV</sequence>
<name>A0A1I6KYD2_9FIRM</name>
<dbReference type="InterPro" id="IPR017896">
    <property type="entry name" value="4Fe4S_Fe-S-bd"/>
</dbReference>
<feature type="domain" description="4Fe-4S ferredoxin-type" evidence="2">
    <location>
        <begin position="424"/>
        <end position="454"/>
    </location>
</feature>
<organism evidence="3 4">
    <name type="scientific">Anaeromicropila populeti</name>
    <dbReference type="NCBI Taxonomy" id="37658"/>
    <lineage>
        <taxon>Bacteria</taxon>
        <taxon>Bacillati</taxon>
        <taxon>Bacillota</taxon>
        <taxon>Clostridia</taxon>
        <taxon>Lachnospirales</taxon>
        <taxon>Lachnospiraceae</taxon>
        <taxon>Anaeromicropila</taxon>
    </lineage>
</organism>
<dbReference type="PRINTS" id="PR00368">
    <property type="entry name" value="FADPNR"/>
</dbReference>
<dbReference type="Gene3D" id="3.50.50.60">
    <property type="entry name" value="FAD/NAD(P)-binding domain"/>
    <property type="match status" value="2"/>
</dbReference>
<dbReference type="RefSeq" id="WP_092562148.1">
    <property type="nucleotide sequence ID" value="NZ_FOYZ01000011.1"/>
</dbReference>
<dbReference type="PROSITE" id="PS51379">
    <property type="entry name" value="4FE4S_FER_2"/>
    <property type="match status" value="1"/>
</dbReference>
<evidence type="ECO:0000313" key="3">
    <source>
        <dbReference type="EMBL" id="SFR96263.1"/>
    </source>
</evidence>
<protein>
    <submittedName>
        <fullName evidence="3">Thioredoxin reductase</fullName>
    </submittedName>
</protein>
<dbReference type="Gene3D" id="3.30.70.20">
    <property type="match status" value="1"/>
</dbReference>
<dbReference type="GO" id="GO:0016491">
    <property type="term" value="F:oxidoreductase activity"/>
    <property type="evidence" value="ECO:0007669"/>
    <property type="project" value="UniProtKB-KW"/>
</dbReference>
<dbReference type="AlphaFoldDB" id="A0A1I6KYD2"/>
<dbReference type="InterPro" id="IPR023753">
    <property type="entry name" value="FAD/NAD-binding_dom"/>
</dbReference>
<evidence type="ECO:0000313" key="4">
    <source>
        <dbReference type="Proteomes" id="UP000199659"/>
    </source>
</evidence>
<dbReference type="Pfam" id="PF07992">
    <property type="entry name" value="Pyr_redox_2"/>
    <property type="match status" value="1"/>
</dbReference>
<dbReference type="Proteomes" id="UP000199659">
    <property type="component" value="Unassembled WGS sequence"/>
</dbReference>
<accession>A0A1I6KYD2</accession>
<dbReference type="PANTHER" id="PTHR42949">
    <property type="entry name" value="ANAEROBIC GLYCEROL-3-PHOSPHATE DEHYDROGENASE SUBUNIT B"/>
    <property type="match status" value="1"/>
</dbReference>
<dbReference type="PRINTS" id="PR00469">
    <property type="entry name" value="PNDRDTASEII"/>
</dbReference>
<proteinExistence type="predicted"/>
<dbReference type="EMBL" id="FOYZ01000011">
    <property type="protein sequence ID" value="SFR96263.1"/>
    <property type="molecule type" value="Genomic_DNA"/>
</dbReference>
<dbReference type="SUPFAM" id="SSF51905">
    <property type="entry name" value="FAD/NAD(P)-binding domain"/>
    <property type="match status" value="1"/>
</dbReference>
<evidence type="ECO:0000259" key="2">
    <source>
        <dbReference type="PROSITE" id="PS51379"/>
    </source>
</evidence>
<reference evidence="3 4" key="1">
    <citation type="submission" date="2016-10" db="EMBL/GenBank/DDBJ databases">
        <authorList>
            <person name="de Groot N.N."/>
        </authorList>
    </citation>
    <scope>NUCLEOTIDE SEQUENCE [LARGE SCALE GENOMIC DNA]</scope>
    <source>
        <strain evidence="3 4">743A</strain>
    </source>
</reference>
<keyword evidence="4" id="KW-1185">Reference proteome</keyword>
<dbReference type="SUPFAM" id="SSF54862">
    <property type="entry name" value="4Fe-4S ferredoxins"/>
    <property type="match status" value="1"/>
</dbReference>
<dbReference type="InterPro" id="IPR051691">
    <property type="entry name" value="Metab_Enz_Cyan_OpOx_G3PDH"/>
</dbReference>
<dbReference type="STRING" id="37658.SAMN05661086_02906"/>
<dbReference type="InterPro" id="IPR036188">
    <property type="entry name" value="FAD/NAD-bd_sf"/>
</dbReference>
<evidence type="ECO:0000256" key="1">
    <source>
        <dbReference type="ARBA" id="ARBA00023002"/>
    </source>
</evidence>
<keyword evidence="1" id="KW-0560">Oxidoreductase</keyword>